<reference evidence="9" key="1">
    <citation type="journal article" date="2019" name="Int. J. Syst. Evol. Microbiol.">
        <title>The Global Catalogue of Microorganisms (GCM) 10K type strain sequencing project: providing services to taxonomists for standard genome sequencing and annotation.</title>
        <authorList>
            <consortium name="The Broad Institute Genomics Platform"/>
            <consortium name="The Broad Institute Genome Sequencing Center for Infectious Disease"/>
            <person name="Wu L."/>
            <person name="Ma J."/>
        </authorList>
    </citation>
    <scope>NUCLEOTIDE SEQUENCE [LARGE SCALE GENOMIC DNA]</scope>
    <source>
        <strain evidence="9">XZYJT-10</strain>
    </source>
</reference>
<keyword evidence="5 8" id="KW-0067">ATP-binding</keyword>
<dbReference type="PROSITE" id="PS00211">
    <property type="entry name" value="ABC_TRANSPORTER_1"/>
    <property type="match status" value="1"/>
</dbReference>
<name>A0ABW2HJW9_9ACTN</name>
<dbReference type="InterPro" id="IPR050763">
    <property type="entry name" value="ABC_transporter_ATP-binding"/>
</dbReference>
<protein>
    <submittedName>
        <fullName evidence="8">ABC transporter ATP-binding protein</fullName>
    </submittedName>
</protein>
<sequence>MDAISVRHLVKRYGDREVVHDVSFTGRQGETVAVLGANGAGKTTTVEILEGFRDRTAGEVTVLGTDPRDGGPHWRAQLGIVLQSTGLDAELTVAETLAFYGSLYRKPRPYAEVMESVGLTEQAKVRLGQLSGGQLRRVDLGVGIIGRPRVLFLDEPTTGFDPAARRQAWAIIEALRAEGTTVLLTTHYLEEAQRLADRVVVIADGRVVADDTPDGIAEHVGLRTEVTFRLGAAVQRSDLTGPLSGAEVDGEQATIRTAEVTRVVGALTDLARSRSAELAGLSVTPASFEEVYLRLTTHPAKENGETEVSHV</sequence>
<organism evidence="8 9">
    <name type="scientific">Paractinoplanes rhizophilus</name>
    <dbReference type="NCBI Taxonomy" id="1416877"/>
    <lineage>
        <taxon>Bacteria</taxon>
        <taxon>Bacillati</taxon>
        <taxon>Actinomycetota</taxon>
        <taxon>Actinomycetes</taxon>
        <taxon>Micromonosporales</taxon>
        <taxon>Micromonosporaceae</taxon>
        <taxon>Paractinoplanes</taxon>
    </lineage>
</organism>
<dbReference type="Pfam" id="PF00005">
    <property type="entry name" value="ABC_tran"/>
    <property type="match status" value="1"/>
</dbReference>
<dbReference type="Proteomes" id="UP001596548">
    <property type="component" value="Unassembled WGS sequence"/>
</dbReference>
<dbReference type="EMBL" id="JBHTBJ010000003">
    <property type="protein sequence ID" value="MFC7273504.1"/>
    <property type="molecule type" value="Genomic_DNA"/>
</dbReference>
<dbReference type="PANTHER" id="PTHR42711">
    <property type="entry name" value="ABC TRANSPORTER ATP-BINDING PROTEIN"/>
    <property type="match status" value="1"/>
</dbReference>
<evidence type="ECO:0000313" key="9">
    <source>
        <dbReference type="Proteomes" id="UP001596548"/>
    </source>
</evidence>
<dbReference type="GO" id="GO:0005524">
    <property type="term" value="F:ATP binding"/>
    <property type="evidence" value="ECO:0007669"/>
    <property type="project" value="UniProtKB-KW"/>
</dbReference>
<dbReference type="InterPro" id="IPR027417">
    <property type="entry name" value="P-loop_NTPase"/>
</dbReference>
<keyword evidence="4" id="KW-0547">Nucleotide-binding</keyword>
<keyword evidence="9" id="KW-1185">Reference proteome</keyword>
<evidence type="ECO:0000256" key="6">
    <source>
        <dbReference type="ARBA" id="ARBA00023251"/>
    </source>
</evidence>
<evidence type="ECO:0000256" key="1">
    <source>
        <dbReference type="ARBA" id="ARBA00004202"/>
    </source>
</evidence>
<dbReference type="PANTHER" id="PTHR42711:SF5">
    <property type="entry name" value="ABC TRANSPORTER ATP-BINDING PROTEIN NATA"/>
    <property type="match status" value="1"/>
</dbReference>
<evidence type="ECO:0000313" key="8">
    <source>
        <dbReference type="EMBL" id="MFC7273504.1"/>
    </source>
</evidence>
<dbReference type="InterPro" id="IPR003593">
    <property type="entry name" value="AAA+_ATPase"/>
</dbReference>
<comment type="subcellular location">
    <subcellularLocation>
        <location evidence="1">Cell membrane</location>
        <topology evidence="1">Peripheral membrane protein</topology>
    </subcellularLocation>
</comment>
<dbReference type="PROSITE" id="PS50893">
    <property type="entry name" value="ABC_TRANSPORTER_2"/>
    <property type="match status" value="1"/>
</dbReference>
<dbReference type="CDD" id="cd03230">
    <property type="entry name" value="ABC_DR_subfamily_A"/>
    <property type="match status" value="1"/>
</dbReference>
<evidence type="ECO:0000256" key="2">
    <source>
        <dbReference type="ARBA" id="ARBA00005417"/>
    </source>
</evidence>
<comment type="caution">
    <text evidence="8">The sequence shown here is derived from an EMBL/GenBank/DDBJ whole genome shotgun (WGS) entry which is preliminary data.</text>
</comment>
<proteinExistence type="inferred from homology"/>
<dbReference type="InterPro" id="IPR017871">
    <property type="entry name" value="ABC_transporter-like_CS"/>
</dbReference>
<gene>
    <name evidence="8" type="ORF">ACFQS1_05900</name>
</gene>
<dbReference type="Gene3D" id="3.40.50.300">
    <property type="entry name" value="P-loop containing nucleotide triphosphate hydrolases"/>
    <property type="match status" value="1"/>
</dbReference>
<keyword evidence="3" id="KW-0813">Transport</keyword>
<dbReference type="InterPro" id="IPR003439">
    <property type="entry name" value="ABC_transporter-like_ATP-bd"/>
</dbReference>
<evidence type="ECO:0000259" key="7">
    <source>
        <dbReference type="PROSITE" id="PS50893"/>
    </source>
</evidence>
<evidence type="ECO:0000256" key="4">
    <source>
        <dbReference type="ARBA" id="ARBA00022741"/>
    </source>
</evidence>
<dbReference type="SUPFAM" id="SSF52540">
    <property type="entry name" value="P-loop containing nucleoside triphosphate hydrolases"/>
    <property type="match status" value="1"/>
</dbReference>
<evidence type="ECO:0000256" key="3">
    <source>
        <dbReference type="ARBA" id="ARBA00022448"/>
    </source>
</evidence>
<comment type="similarity">
    <text evidence="2">Belongs to the ABC transporter superfamily.</text>
</comment>
<accession>A0ABW2HJW9</accession>
<dbReference type="RefSeq" id="WP_378965068.1">
    <property type="nucleotide sequence ID" value="NZ_JBHTBJ010000003.1"/>
</dbReference>
<feature type="domain" description="ABC transporter" evidence="7">
    <location>
        <begin position="4"/>
        <end position="229"/>
    </location>
</feature>
<keyword evidence="6" id="KW-0046">Antibiotic resistance</keyword>
<evidence type="ECO:0000256" key="5">
    <source>
        <dbReference type="ARBA" id="ARBA00022840"/>
    </source>
</evidence>
<dbReference type="SMART" id="SM00382">
    <property type="entry name" value="AAA"/>
    <property type="match status" value="1"/>
</dbReference>